<keyword evidence="13" id="KW-1185">Reference proteome</keyword>
<dbReference type="EC" id="4.2.1.10" evidence="6 8"/>
<keyword evidence="7 8" id="KW-0456">Lyase</keyword>
<evidence type="ECO:0000313" key="13">
    <source>
        <dbReference type="Proteomes" id="UP001139450"/>
    </source>
</evidence>
<evidence type="ECO:0000256" key="10">
    <source>
        <dbReference type="PIRSR" id="PIRSR001399-2"/>
    </source>
</evidence>
<dbReference type="NCBIfam" id="NF003806">
    <property type="entry name" value="PRK05395.1-3"/>
    <property type="match status" value="1"/>
</dbReference>
<dbReference type="GO" id="GO:0019631">
    <property type="term" value="P:quinate catabolic process"/>
    <property type="evidence" value="ECO:0007669"/>
    <property type="project" value="TreeGrafter"/>
</dbReference>
<dbReference type="NCBIfam" id="TIGR01088">
    <property type="entry name" value="aroQ"/>
    <property type="match status" value="1"/>
</dbReference>
<dbReference type="PANTHER" id="PTHR21272:SF3">
    <property type="entry name" value="CATABOLIC 3-DEHYDROQUINASE"/>
    <property type="match status" value="1"/>
</dbReference>
<dbReference type="HAMAP" id="MF_00169">
    <property type="entry name" value="AroQ"/>
    <property type="match status" value="1"/>
</dbReference>
<dbReference type="Proteomes" id="UP001139450">
    <property type="component" value="Unassembled WGS sequence"/>
</dbReference>
<feature type="binding site" evidence="8 10">
    <location>
        <position position="71"/>
    </location>
    <ligand>
        <name>substrate</name>
    </ligand>
</feature>
<feature type="site" description="Transition state stabilizer" evidence="8 11">
    <location>
        <position position="17"/>
    </location>
</feature>
<dbReference type="Pfam" id="PF01220">
    <property type="entry name" value="DHquinase_II"/>
    <property type="match status" value="1"/>
</dbReference>
<comment type="similarity">
    <text evidence="4 8">Belongs to the type-II 3-dehydroquinase family.</text>
</comment>
<evidence type="ECO:0000256" key="5">
    <source>
        <dbReference type="ARBA" id="ARBA00011193"/>
    </source>
</evidence>
<proteinExistence type="inferred from homology"/>
<keyword evidence="8" id="KW-0057">Aromatic amino acid biosynthesis</keyword>
<evidence type="ECO:0000256" key="9">
    <source>
        <dbReference type="PIRSR" id="PIRSR001399-1"/>
    </source>
</evidence>
<organism evidence="12 13">
    <name type="scientific">Mucilaginibacter straminoryzae</name>
    <dbReference type="NCBI Taxonomy" id="2932774"/>
    <lineage>
        <taxon>Bacteria</taxon>
        <taxon>Pseudomonadati</taxon>
        <taxon>Bacteroidota</taxon>
        <taxon>Sphingobacteriia</taxon>
        <taxon>Sphingobacteriales</taxon>
        <taxon>Sphingobacteriaceae</taxon>
        <taxon>Mucilaginibacter</taxon>
    </lineage>
</organism>
<dbReference type="SUPFAM" id="SSF52304">
    <property type="entry name" value="Type II 3-dehydroquinate dehydratase"/>
    <property type="match status" value="1"/>
</dbReference>
<keyword evidence="8" id="KW-0028">Amino-acid biosynthesis</keyword>
<dbReference type="EMBL" id="JALJEJ010000008">
    <property type="protein sequence ID" value="MCJ8211140.1"/>
    <property type="molecule type" value="Genomic_DNA"/>
</dbReference>
<comment type="catalytic activity">
    <reaction evidence="1 8">
        <text>3-dehydroquinate = 3-dehydroshikimate + H2O</text>
        <dbReference type="Rhea" id="RHEA:21096"/>
        <dbReference type="ChEBI" id="CHEBI:15377"/>
        <dbReference type="ChEBI" id="CHEBI:16630"/>
        <dbReference type="ChEBI" id="CHEBI:32364"/>
        <dbReference type="EC" id="4.2.1.10"/>
    </reaction>
</comment>
<dbReference type="InterPro" id="IPR018509">
    <property type="entry name" value="DHquinase_II_CS"/>
</dbReference>
<dbReference type="PROSITE" id="PS01029">
    <property type="entry name" value="DEHYDROQUINASE_II"/>
    <property type="match status" value="1"/>
</dbReference>
<dbReference type="GO" id="GO:0009423">
    <property type="term" value="P:chorismate biosynthetic process"/>
    <property type="evidence" value="ECO:0007669"/>
    <property type="project" value="UniProtKB-UniRule"/>
</dbReference>
<protein>
    <recommendedName>
        <fullName evidence="6 8">3-dehydroquinate dehydratase</fullName>
        <shortName evidence="8">3-dehydroquinase</shortName>
        <ecNumber evidence="6 8">4.2.1.10</ecNumber>
    </recommendedName>
    <alternativeName>
        <fullName evidence="8">Type II DHQase</fullName>
    </alternativeName>
</protein>
<feature type="active site" description="Proton donor" evidence="8 9">
    <location>
        <position position="97"/>
    </location>
</feature>
<evidence type="ECO:0000256" key="3">
    <source>
        <dbReference type="ARBA" id="ARBA00004902"/>
    </source>
</evidence>
<feature type="binding site" evidence="8 10">
    <location>
        <position position="108"/>
    </location>
    <ligand>
        <name>substrate</name>
    </ligand>
</feature>
<dbReference type="GO" id="GO:0008652">
    <property type="term" value="P:amino acid biosynthetic process"/>
    <property type="evidence" value="ECO:0007669"/>
    <property type="project" value="UniProtKB-KW"/>
</dbReference>
<dbReference type="InterPro" id="IPR036441">
    <property type="entry name" value="DHquinase_II_sf"/>
</dbReference>
<feature type="binding site" evidence="8 10">
    <location>
        <position position="77"/>
    </location>
    <ligand>
        <name>substrate</name>
    </ligand>
</feature>
<dbReference type="NCBIfam" id="NF003807">
    <property type="entry name" value="PRK05395.1-4"/>
    <property type="match status" value="1"/>
</dbReference>
<evidence type="ECO:0000313" key="12">
    <source>
        <dbReference type="EMBL" id="MCJ8211140.1"/>
    </source>
</evidence>
<feature type="binding site" evidence="8 10">
    <location>
        <begin position="98"/>
        <end position="99"/>
    </location>
    <ligand>
        <name>substrate</name>
    </ligand>
</feature>
<evidence type="ECO:0000256" key="11">
    <source>
        <dbReference type="PIRSR" id="PIRSR001399-3"/>
    </source>
</evidence>
<dbReference type="RefSeq" id="WP_245131479.1">
    <property type="nucleotide sequence ID" value="NZ_JALJEJ010000008.1"/>
</dbReference>
<comment type="caution">
    <text evidence="12">The sequence shown here is derived from an EMBL/GenBank/DDBJ whole genome shotgun (WGS) entry which is preliminary data.</text>
</comment>
<name>A0A9X2BAU8_9SPHI</name>
<dbReference type="GO" id="GO:0009073">
    <property type="term" value="P:aromatic amino acid family biosynthetic process"/>
    <property type="evidence" value="ECO:0007669"/>
    <property type="project" value="UniProtKB-KW"/>
</dbReference>
<accession>A0A9X2BAU8</accession>
<evidence type="ECO:0000256" key="6">
    <source>
        <dbReference type="ARBA" id="ARBA00012060"/>
    </source>
</evidence>
<evidence type="ECO:0000256" key="2">
    <source>
        <dbReference type="ARBA" id="ARBA00003924"/>
    </source>
</evidence>
<dbReference type="InterPro" id="IPR001874">
    <property type="entry name" value="DHquinase_II"/>
</dbReference>
<feature type="binding site" evidence="8 10">
    <location>
        <position position="84"/>
    </location>
    <ligand>
        <name>substrate</name>
    </ligand>
</feature>
<evidence type="ECO:0000256" key="1">
    <source>
        <dbReference type="ARBA" id="ARBA00001864"/>
    </source>
</evidence>
<dbReference type="PIRSF" id="PIRSF001399">
    <property type="entry name" value="DHquinase_II"/>
    <property type="match status" value="1"/>
</dbReference>
<comment type="subunit">
    <text evidence="5 8">Homododecamer.</text>
</comment>
<evidence type="ECO:0000256" key="8">
    <source>
        <dbReference type="HAMAP-Rule" id="MF_00169"/>
    </source>
</evidence>
<reference evidence="12" key="1">
    <citation type="submission" date="2022-04" db="EMBL/GenBank/DDBJ databases">
        <title>Mucilaginibacter sp. RS28 isolated from freshwater.</title>
        <authorList>
            <person name="Ko S.-R."/>
        </authorList>
    </citation>
    <scope>NUCLEOTIDE SEQUENCE</scope>
    <source>
        <strain evidence="12">RS28</strain>
    </source>
</reference>
<comment type="pathway">
    <text evidence="3 8">Metabolic intermediate biosynthesis; chorismate biosynthesis; chorismate from D-erythrose 4-phosphate and phosphoenolpyruvate: step 3/7.</text>
</comment>
<evidence type="ECO:0000256" key="7">
    <source>
        <dbReference type="ARBA" id="ARBA00023239"/>
    </source>
</evidence>
<feature type="active site" description="Proton acceptor" evidence="8 9">
    <location>
        <position position="22"/>
    </location>
</feature>
<sequence>MKIQIINGPNLNLLGVREKTIYGDQSFESYLEKLRAAYPQATIAYFQSNKEGELIDKLHKVGFSADGIIINAGAYTHTSIAIADAIAGINTRVIEVHISNVHKRETFRHHSMLAANCVGVIAGFGMNSYRLALEHFLTDKL</sequence>
<dbReference type="GO" id="GO:0003855">
    <property type="term" value="F:3-dehydroquinate dehydratase activity"/>
    <property type="evidence" value="ECO:0007669"/>
    <property type="project" value="UniProtKB-UniRule"/>
</dbReference>
<dbReference type="CDD" id="cd00466">
    <property type="entry name" value="DHQase_II"/>
    <property type="match status" value="1"/>
</dbReference>
<dbReference type="PANTHER" id="PTHR21272">
    <property type="entry name" value="CATABOLIC 3-DEHYDROQUINASE"/>
    <property type="match status" value="1"/>
</dbReference>
<evidence type="ECO:0000256" key="4">
    <source>
        <dbReference type="ARBA" id="ARBA00011037"/>
    </source>
</evidence>
<gene>
    <name evidence="8 12" type="primary">aroQ</name>
    <name evidence="12" type="ORF">MUY27_15580</name>
</gene>
<comment type="function">
    <text evidence="2 8">Catalyzes a trans-dehydration via an enolate intermediate.</text>
</comment>
<dbReference type="AlphaFoldDB" id="A0A9X2BAU8"/>
<dbReference type="Gene3D" id="3.40.50.9100">
    <property type="entry name" value="Dehydroquinase, class II"/>
    <property type="match status" value="1"/>
</dbReference>
<dbReference type="NCBIfam" id="NF003805">
    <property type="entry name" value="PRK05395.1-2"/>
    <property type="match status" value="1"/>
</dbReference>